<dbReference type="PANTHER" id="PTHR15107:SF0">
    <property type="entry name" value="DNA ENDONUCLEASE ACTIVATOR CTP1 C-TERMINAL DOMAIN-CONTAINING PROTEIN"/>
    <property type="match status" value="1"/>
</dbReference>
<dbReference type="Proteomes" id="UP000248349">
    <property type="component" value="Unassembled WGS sequence"/>
</dbReference>
<dbReference type="InterPro" id="IPR013882">
    <property type="entry name" value="Ctp1_C"/>
</dbReference>
<dbReference type="PANTHER" id="PTHR15107">
    <property type="entry name" value="RETINOBLASTOMA BINDING PROTEIN 8"/>
    <property type="match status" value="1"/>
</dbReference>
<protein>
    <submittedName>
        <fullName evidence="7">SAE2-domain-containing protein</fullName>
    </submittedName>
</protein>
<feature type="domain" description="DNA endonuclease activator Ctp1 C-terminal" evidence="6">
    <location>
        <begin position="576"/>
        <end position="692"/>
    </location>
</feature>
<dbReference type="GO" id="GO:0003684">
    <property type="term" value="F:damaged DNA binding"/>
    <property type="evidence" value="ECO:0007669"/>
    <property type="project" value="TreeGrafter"/>
</dbReference>
<evidence type="ECO:0000256" key="1">
    <source>
        <dbReference type="ARBA" id="ARBA00004123"/>
    </source>
</evidence>
<gene>
    <name evidence="7" type="ORF">BP01DRAFT_184743</name>
</gene>
<feature type="region of interest" description="Disordered" evidence="5">
    <location>
        <begin position="427"/>
        <end position="454"/>
    </location>
</feature>
<keyword evidence="2" id="KW-0227">DNA damage</keyword>
<evidence type="ECO:0000256" key="3">
    <source>
        <dbReference type="ARBA" id="ARBA00023242"/>
    </source>
</evidence>
<feature type="region of interest" description="Disordered" evidence="5">
    <location>
        <begin position="216"/>
        <end position="239"/>
    </location>
</feature>
<feature type="coiled-coil region" evidence="4">
    <location>
        <begin position="37"/>
        <end position="71"/>
    </location>
</feature>
<dbReference type="Pfam" id="PF08573">
    <property type="entry name" value="SAE2"/>
    <property type="match status" value="1"/>
</dbReference>
<evidence type="ECO:0000259" key="6">
    <source>
        <dbReference type="Pfam" id="PF08573"/>
    </source>
</evidence>
<organism evidence="7 8">
    <name type="scientific">Aspergillus saccharolyticus JOP 1030-1</name>
    <dbReference type="NCBI Taxonomy" id="1450539"/>
    <lineage>
        <taxon>Eukaryota</taxon>
        <taxon>Fungi</taxon>
        <taxon>Dikarya</taxon>
        <taxon>Ascomycota</taxon>
        <taxon>Pezizomycotina</taxon>
        <taxon>Eurotiomycetes</taxon>
        <taxon>Eurotiomycetidae</taxon>
        <taxon>Eurotiales</taxon>
        <taxon>Aspergillaceae</taxon>
        <taxon>Aspergillus</taxon>
        <taxon>Aspergillus subgen. Circumdati</taxon>
    </lineage>
</organism>
<comment type="subcellular location">
    <subcellularLocation>
        <location evidence="1">Nucleus</location>
    </subcellularLocation>
</comment>
<dbReference type="OrthoDB" id="2021143at2759"/>
<evidence type="ECO:0000256" key="2">
    <source>
        <dbReference type="ARBA" id="ARBA00022763"/>
    </source>
</evidence>
<reference evidence="7 8" key="1">
    <citation type="submission" date="2016-12" db="EMBL/GenBank/DDBJ databases">
        <title>The genomes of Aspergillus section Nigri reveals drivers in fungal speciation.</title>
        <authorList>
            <consortium name="DOE Joint Genome Institute"/>
            <person name="Vesth T.C."/>
            <person name="Nybo J."/>
            <person name="Theobald S."/>
            <person name="Brandl J."/>
            <person name="Frisvad J.C."/>
            <person name="Nielsen K.F."/>
            <person name="Lyhne E.K."/>
            <person name="Kogle M.E."/>
            <person name="Kuo A."/>
            <person name="Riley R."/>
            <person name="Clum A."/>
            <person name="Nolan M."/>
            <person name="Lipzen A."/>
            <person name="Salamov A."/>
            <person name="Henrissat B."/>
            <person name="Wiebenga A."/>
            <person name="De Vries R.P."/>
            <person name="Grigoriev I.V."/>
            <person name="Mortensen U.H."/>
            <person name="Andersen M.R."/>
            <person name="Baker S.E."/>
        </authorList>
    </citation>
    <scope>NUCLEOTIDE SEQUENCE [LARGE SCALE GENOMIC DNA]</scope>
    <source>
        <strain evidence="7 8">JOP 1030-1</strain>
    </source>
</reference>
<dbReference type="RefSeq" id="XP_025427149.1">
    <property type="nucleotide sequence ID" value="XM_025570898.1"/>
</dbReference>
<accession>A0A318Z4B6</accession>
<keyword evidence="3" id="KW-0539">Nucleus</keyword>
<evidence type="ECO:0000256" key="4">
    <source>
        <dbReference type="SAM" id="Coils"/>
    </source>
</evidence>
<keyword evidence="8" id="KW-1185">Reference proteome</keyword>
<evidence type="ECO:0000313" key="7">
    <source>
        <dbReference type="EMBL" id="PYH41167.1"/>
    </source>
</evidence>
<dbReference type="GeneID" id="37072126"/>
<dbReference type="AlphaFoldDB" id="A0A318Z4B6"/>
<dbReference type="STRING" id="1450539.A0A318Z4B6"/>
<dbReference type="GO" id="GO:0005634">
    <property type="term" value="C:nucleus"/>
    <property type="evidence" value="ECO:0007669"/>
    <property type="project" value="UniProtKB-SubCell"/>
</dbReference>
<name>A0A318Z4B6_9EURO</name>
<proteinExistence type="predicted"/>
<sequence>MEAIKTLRSSLARALESSFDEALKNATAEISCSDISVKSAEEKAINAAKERTEAMKELKTLKDAVALLHEELRLTGSESVDGKAFARNLQDFEATYAPNQVLDNLNHTSNAESSDLKTVGEAYTALYKEAQELVKASCELRKQLKRYKGKWNIWQKCLEQDRFTLVLDETAVEFKCTRKVFIGSQRPLSRKPSSSVPISGSSDFCVADQATNYRDKAHRTHHPDVADSENGTRSACDGSLRLSSAQNTPIPPDCSGNEEIIQTTQVMTSTTRLSESEFITRQGAQDTLLAWHPNLIVGAKEGLSSFTVTETRGMYPSQTFKALSPGGIIGTQDLDEVGSAVATPRKRRKVRDGEGQGVLSTTATKNDLVQDARSPLPLFSASPKRSTVLQPVDDTLRVELSARPPHNFQEVASARLPSGYISSILEDGDERISSPPPRKLHGTNGQGASGFPLSEETGAIGQRLHSLLEARSSARLKLQGHVDVSDRVTKRRSLIETEETSTPCGDHERSSQEAEKFQKCFTNETRATNNLNTIISPLKDVTTNPARSSLRAMPLQHLKLGDFKINTDSNQGHDFAFHSVVRKKDEVKCVKGCTRYNCCGKDFLDLARLNGLPADAAGSSEEREFNDQNVIAEYLGDEEHELESLRLEDRNYLLQEAKAWVLANQFGKHRQRHQRAGSPPGFWRTDMPSTQELARDHEEAEKCERGLVKHRYREAMRPGGLWKFADE</sequence>
<dbReference type="GO" id="GO:0010792">
    <property type="term" value="P:DNA double-strand break processing involved in repair via single-strand annealing"/>
    <property type="evidence" value="ECO:0007669"/>
    <property type="project" value="TreeGrafter"/>
</dbReference>
<evidence type="ECO:0000256" key="5">
    <source>
        <dbReference type="SAM" id="MobiDB-lite"/>
    </source>
</evidence>
<keyword evidence="4" id="KW-0175">Coiled coil</keyword>
<evidence type="ECO:0000313" key="8">
    <source>
        <dbReference type="Proteomes" id="UP000248349"/>
    </source>
</evidence>
<dbReference type="InterPro" id="IPR033316">
    <property type="entry name" value="RBBP8-like"/>
</dbReference>
<dbReference type="EMBL" id="KZ821268">
    <property type="protein sequence ID" value="PYH41167.1"/>
    <property type="molecule type" value="Genomic_DNA"/>
</dbReference>